<reference evidence="2" key="1">
    <citation type="submission" date="2012-05" db="EMBL/GenBank/DDBJ databases">
        <authorList>
            <person name="Krishnakumar V."/>
            <person name="Cheung F."/>
            <person name="Xiao Y."/>
            <person name="Chan A."/>
            <person name="Moskal W.A."/>
            <person name="Town C.D."/>
        </authorList>
    </citation>
    <scope>NUCLEOTIDE SEQUENCE</scope>
</reference>
<accession>I3S352</accession>
<dbReference type="AlphaFoldDB" id="I3S352"/>
<sequence length="51" mass="5980">MASTRPHPIVLLWTEEKEERGLGCLSFTIFFPSSSCNFMLILFLFWIHSFV</sequence>
<proteinExistence type="evidence at transcript level"/>
<protein>
    <submittedName>
        <fullName evidence="2">Uncharacterized protein</fullName>
    </submittedName>
</protein>
<evidence type="ECO:0000313" key="2">
    <source>
        <dbReference type="EMBL" id="AFK34694.1"/>
    </source>
</evidence>
<organism evidence="2">
    <name type="scientific">Lotus japonicus</name>
    <name type="common">Lotus corniculatus var. japonicus</name>
    <dbReference type="NCBI Taxonomy" id="34305"/>
    <lineage>
        <taxon>Eukaryota</taxon>
        <taxon>Viridiplantae</taxon>
        <taxon>Streptophyta</taxon>
        <taxon>Embryophyta</taxon>
        <taxon>Tracheophyta</taxon>
        <taxon>Spermatophyta</taxon>
        <taxon>Magnoliopsida</taxon>
        <taxon>eudicotyledons</taxon>
        <taxon>Gunneridae</taxon>
        <taxon>Pentapetalae</taxon>
        <taxon>rosids</taxon>
        <taxon>fabids</taxon>
        <taxon>Fabales</taxon>
        <taxon>Fabaceae</taxon>
        <taxon>Papilionoideae</taxon>
        <taxon>50 kb inversion clade</taxon>
        <taxon>NPAAA clade</taxon>
        <taxon>Hologalegina</taxon>
        <taxon>robinioid clade</taxon>
        <taxon>Loteae</taxon>
        <taxon>Lotus</taxon>
    </lineage>
</organism>
<dbReference type="EMBL" id="BT134899">
    <property type="protein sequence ID" value="AFK34694.1"/>
    <property type="molecule type" value="mRNA"/>
</dbReference>
<keyword evidence="1" id="KW-1133">Transmembrane helix</keyword>
<name>I3S352_LOTJA</name>
<keyword evidence="1" id="KW-0812">Transmembrane</keyword>
<feature type="transmembrane region" description="Helical" evidence="1">
    <location>
        <begin position="21"/>
        <end position="47"/>
    </location>
</feature>
<keyword evidence="1" id="KW-0472">Membrane</keyword>
<evidence type="ECO:0000256" key="1">
    <source>
        <dbReference type="SAM" id="Phobius"/>
    </source>
</evidence>